<sequence length="377" mass="41116">MKNMSDFITDPDALSEVDEDNFDLNTENFCEKKEKSDYVEETVIPETETEEIVVAVKSISCSESSSVPTAECINIPSTQEHTKCSTKASTFTTSTGDQLNHPGSLHQVDKDLTIESSNVTNMDNLDNPNVICLPVSPSKEALSTVISSEKYSISNVLNLPDSKACSSISVNNLLTDAVISEVVTSDKRMLRSRKRTVLPNVVKGSKRPGVFQKKQPSVQPSFTSFTPVDEEVQQPVVKTYSEHLEMETLRSSPLHVPIEISANFSIQNSHSEVTRTYSASMPNKPPNPSGSTYGSTEILTISDDNEASQVSSTNVPIHSSTLPEVPQTSTDLSLSVPLIDPNTMNLTTEHNSDSSVVILTQSPGNENVLHVFMCQKS</sequence>
<evidence type="ECO:0000313" key="2">
    <source>
        <dbReference type="Proteomes" id="UP000887159"/>
    </source>
</evidence>
<comment type="caution">
    <text evidence="1">The sequence shown here is derived from an EMBL/GenBank/DDBJ whole genome shotgun (WGS) entry which is preliminary data.</text>
</comment>
<organism evidence="1 2">
    <name type="scientific">Trichonephila clavipes</name>
    <name type="common">Golden silk orbweaver</name>
    <name type="synonym">Nephila clavipes</name>
    <dbReference type="NCBI Taxonomy" id="2585209"/>
    <lineage>
        <taxon>Eukaryota</taxon>
        <taxon>Metazoa</taxon>
        <taxon>Ecdysozoa</taxon>
        <taxon>Arthropoda</taxon>
        <taxon>Chelicerata</taxon>
        <taxon>Arachnida</taxon>
        <taxon>Araneae</taxon>
        <taxon>Araneomorphae</taxon>
        <taxon>Entelegynae</taxon>
        <taxon>Araneoidea</taxon>
        <taxon>Nephilidae</taxon>
        <taxon>Trichonephila</taxon>
    </lineage>
</organism>
<name>A0A8X6WF57_TRICX</name>
<accession>A0A8X6WF57</accession>
<dbReference type="AlphaFoldDB" id="A0A8X6WF57"/>
<reference evidence="1" key="1">
    <citation type="submission" date="2020-08" db="EMBL/GenBank/DDBJ databases">
        <title>Multicomponent nature underlies the extraordinary mechanical properties of spider dragline silk.</title>
        <authorList>
            <person name="Kono N."/>
            <person name="Nakamura H."/>
            <person name="Mori M."/>
            <person name="Yoshida Y."/>
            <person name="Ohtoshi R."/>
            <person name="Malay A.D."/>
            <person name="Moran D.A.P."/>
            <person name="Tomita M."/>
            <person name="Numata K."/>
            <person name="Arakawa K."/>
        </authorList>
    </citation>
    <scope>NUCLEOTIDE SEQUENCE</scope>
</reference>
<evidence type="ECO:0000313" key="1">
    <source>
        <dbReference type="EMBL" id="GFY33793.1"/>
    </source>
</evidence>
<dbReference type="EMBL" id="BMAU01021418">
    <property type="protein sequence ID" value="GFY33793.1"/>
    <property type="molecule type" value="Genomic_DNA"/>
</dbReference>
<proteinExistence type="predicted"/>
<dbReference type="Proteomes" id="UP000887159">
    <property type="component" value="Unassembled WGS sequence"/>
</dbReference>
<protein>
    <submittedName>
        <fullName evidence="1">Transcription factor TFIIIB component B</fullName>
    </submittedName>
</protein>
<keyword evidence="2" id="KW-1185">Reference proteome</keyword>
<gene>
    <name evidence="1" type="primary">NCL1_36927</name>
    <name evidence="1" type="ORF">TNCV_4595051</name>
</gene>